<feature type="compositionally biased region" description="Acidic residues" evidence="1">
    <location>
        <begin position="197"/>
        <end position="209"/>
    </location>
</feature>
<dbReference type="PANTHER" id="PTHR45290">
    <property type="entry name" value="OS03G0300300 PROTEIN"/>
    <property type="match status" value="1"/>
</dbReference>
<protein>
    <submittedName>
        <fullName evidence="2">Uncharacterized protein</fullName>
    </submittedName>
</protein>
<evidence type="ECO:0000313" key="2">
    <source>
        <dbReference type="EMBL" id="KAK7245377.1"/>
    </source>
</evidence>
<evidence type="ECO:0000256" key="1">
    <source>
        <dbReference type="SAM" id="MobiDB-lite"/>
    </source>
</evidence>
<dbReference type="PANTHER" id="PTHR45290:SF3">
    <property type="entry name" value="OS01G0649000 PROTEIN"/>
    <property type="match status" value="1"/>
</dbReference>
<evidence type="ECO:0000313" key="3">
    <source>
        <dbReference type="Proteomes" id="UP001372338"/>
    </source>
</evidence>
<reference evidence="2 3" key="1">
    <citation type="submission" date="2024-01" db="EMBL/GenBank/DDBJ databases">
        <title>The genomes of 5 underutilized Papilionoideae crops provide insights into root nodulation and disease resistanc.</title>
        <authorList>
            <person name="Yuan L."/>
        </authorList>
    </citation>
    <scope>NUCLEOTIDE SEQUENCE [LARGE SCALE GENOMIC DNA]</scope>
    <source>
        <strain evidence="2">ZHUSHIDOU_FW_LH</strain>
        <tissue evidence="2">Leaf</tissue>
    </source>
</reference>
<proteinExistence type="predicted"/>
<dbReference type="AlphaFoldDB" id="A0AAN9E927"/>
<sequence length="278" mass="30417">MLSRLHPSAELNRGSASLLCCRSQPSEPPSPYAVLNRRLTHEICTERGQRRCDLNSGTVISGPTLCMRHSPLVFECHHGCNEEDDLAVVAVSGSGAACIWNLSLSSEDEIWPTKITVKINKQNNESSKKTHSSIIASRLQPFGEDKQMKALVAYGSVDHPQFTILNISNSGENIVLNAGDEIDSVQQDDSPEKEQGEAADEVLLDDDPSEPTMGEKLASLSLLDENISKSDKEQESSVLAKPPSADSVHVLLNQELNADDRALLLDCFYTQDEKVPFC</sequence>
<feature type="region of interest" description="Disordered" evidence="1">
    <location>
        <begin position="185"/>
        <end position="215"/>
    </location>
</feature>
<dbReference type="EMBL" id="JAYWIO010000008">
    <property type="protein sequence ID" value="KAK7245377.1"/>
    <property type="molecule type" value="Genomic_DNA"/>
</dbReference>
<keyword evidence="3" id="KW-1185">Reference proteome</keyword>
<name>A0AAN9E927_CROPI</name>
<comment type="caution">
    <text evidence="2">The sequence shown here is derived from an EMBL/GenBank/DDBJ whole genome shotgun (WGS) entry which is preliminary data.</text>
</comment>
<dbReference type="Proteomes" id="UP001372338">
    <property type="component" value="Unassembled WGS sequence"/>
</dbReference>
<gene>
    <name evidence="2" type="ORF">RIF29_40217</name>
</gene>
<accession>A0AAN9E927</accession>
<organism evidence="2 3">
    <name type="scientific">Crotalaria pallida</name>
    <name type="common">Smooth rattlebox</name>
    <name type="synonym">Crotalaria striata</name>
    <dbReference type="NCBI Taxonomy" id="3830"/>
    <lineage>
        <taxon>Eukaryota</taxon>
        <taxon>Viridiplantae</taxon>
        <taxon>Streptophyta</taxon>
        <taxon>Embryophyta</taxon>
        <taxon>Tracheophyta</taxon>
        <taxon>Spermatophyta</taxon>
        <taxon>Magnoliopsida</taxon>
        <taxon>eudicotyledons</taxon>
        <taxon>Gunneridae</taxon>
        <taxon>Pentapetalae</taxon>
        <taxon>rosids</taxon>
        <taxon>fabids</taxon>
        <taxon>Fabales</taxon>
        <taxon>Fabaceae</taxon>
        <taxon>Papilionoideae</taxon>
        <taxon>50 kb inversion clade</taxon>
        <taxon>genistoids sensu lato</taxon>
        <taxon>core genistoids</taxon>
        <taxon>Crotalarieae</taxon>
        <taxon>Crotalaria</taxon>
    </lineage>
</organism>